<feature type="binding site" evidence="4">
    <location>
        <position position="134"/>
    </location>
    <ligand>
        <name>heme b</name>
        <dbReference type="ChEBI" id="CHEBI:60344"/>
    </ligand>
</feature>
<dbReference type="GO" id="GO:0020037">
    <property type="term" value="F:heme binding"/>
    <property type="evidence" value="ECO:0007669"/>
    <property type="project" value="TreeGrafter"/>
</dbReference>
<dbReference type="GO" id="GO:0006788">
    <property type="term" value="P:heme oxidation"/>
    <property type="evidence" value="ECO:0007669"/>
    <property type="project" value="InterPro"/>
</dbReference>
<dbReference type="Proteomes" id="UP000565579">
    <property type="component" value="Unassembled WGS sequence"/>
</dbReference>
<feature type="binding site" evidence="4">
    <location>
        <position position="182"/>
    </location>
    <ligand>
        <name>heme b</name>
        <dbReference type="ChEBI" id="CHEBI:60344"/>
    </ligand>
</feature>
<dbReference type="SUPFAM" id="SSF48613">
    <property type="entry name" value="Heme oxygenase-like"/>
    <property type="match status" value="1"/>
</dbReference>
<feature type="binding site" evidence="4">
    <location>
        <position position="20"/>
    </location>
    <ligand>
        <name>heme b</name>
        <dbReference type="ChEBI" id="CHEBI:60344"/>
    </ligand>
</feature>
<dbReference type="EC" id="1.14.14.18" evidence="6"/>
<dbReference type="GO" id="GO:0006979">
    <property type="term" value="P:response to oxidative stress"/>
    <property type="evidence" value="ECO:0007669"/>
    <property type="project" value="TreeGrafter"/>
</dbReference>
<dbReference type="GO" id="GO:0042167">
    <property type="term" value="P:heme catabolic process"/>
    <property type="evidence" value="ECO:0007669"/>
    <property type="project" value="TreeGrafter"/>
</dbReference>
<evidence type="ECO:0000256" key="3">
    <source>
        <dbReference type="ARBA" id="ARBA00023004"/>
    </source>
</evidence>
<evidence type="ECO:0000313" key="6">
    <source>
        <dbReference type="EMBL" id="MBB6552507.1"/>
    </source>
</evidence>
<keyword evidence="2 5" id="KW-0479">Metal-binding</keyword>
<keyword evidence="3 5" id="KW-0408">Iron</keyword>
<dbReference type="EMBL" id="JACHMI010000001">
    <property type="protein sequence ID" value="MBB6552507.1"/>
    <property type="molecule type" value="Genomic_DNA"/>
</dbReference>
<feature type="binding site" description="axial binding residue" evidence="5">
    <location>
        <position position="27"/>
    </location>
    <ligand>
        <name>heme b</name>
        <dbReference type="ChEBI" id="CHEBI:60344"/>
    </ligand>
    <ligandPart>
        <name>Fe</name>
        <dbReference type="ChEBI" id="CHEBI:18248"/>
    </ligandPart>
</feature>
<dbReference type="PANTHER" id="PTHR10720:SF0">
    <property type="entry name" value="HEME OXYGENASE"/>
    <property type="match status" value="1"/>
</dbReference>
<evidence type="ECO:0000256" key="5">
    <source>
        <dbReference type="PIRSR" id="PIRSR000343-2"/>
    </source>
</evidence>
<dbReference type="InterPro" id="IPR016053">
    <property type="entry name" value="Haem_Oase-like"/>
</dbReference>
<evidence type="ECO:0000256" key="4">
    <source>
        <dbReference type="PIRSR" id="PIRSR000343-1"/>
    </source>
</evidence>
<dbReference type="CDD" id="cd19165">
    <property type="entry name" value="HemeO"/>
    <property type="match status" value="1"/>
</dbReference>
<evidence type="ECO:0000256" key="1">
    <source>
        <dbReference type="ARBA" id="ARBA00022617"/>
    </source>
</evidence>
<reference evidence="6 7" key="1">
    <citation type="submission" date="2020-08" db="EMBL/GenBank/DDBJ databases">
        <title>Sequencing the genomes of 1000 actinobacteria strains.</title>
        <authorList>
            <person name="Klenk H.-P."/>
        </authorList>
    </citation>
    <scope>NUCLEOTIDE SEQUENCE [LARGE SCALE GENOMIC DNA]</scope>
    <source>
        <strain evidence="6 7">DSM 43768</strain>
    </source>
</reference>
<sequence length="226" mass="25929">MKRQHEQRWAVTTSFSETLRNATWADHQSAESEGYLSALMGGRLSEHDYGEMVAQHYFAYTALDTVSRRLADHPVAGRFVFPELYREPALERDLATIYGPSWRDRIAPSKSTSTLVARIHQVSDWPGGYVAHHYTRYLGDLSGGQFIRMELQKIYGYAKGGGVDFYFFDELGSLPRFKNEYRSRLDVLGLELDEREQQRMIGEVKLAYQLNTEVLTELRHVVKAAA</sequence>
<dbReference type="GO" id="GO:0004392">
    <property type="term" value="F:heme oxygenase (decyclizing) activity"/>
    <property type="evidence" value="ECO:0007669"/>
    <property type="project" value="UniProtKB-EC"/>
</dbReference>
<organism evidence="6 7">
    <name type="scientific">Nonomuraea rubra</name>
    <dbReference type="NCBI Taxonomy" id="46180"/>
    <lineage>
        <taxon>Bacteria</taxon>
        <taxon>Bacillati</taxon>
        <taxon>Actinomycetota</taxon>
        <taxon>Actinomycetes</taxon>
        <taxon>Streptosporangiales</taxon>
        <taxon>Streptosporangiaceae</taxon>
        <taxon>Nonomuraea</taxon>
    </lineage>
</organism>
<dbReference type="AlphaFoldDB" id="A0A7X0NZI0"/>
<dbReference type="PANTHER" id="PTHR10720">
    <property type="entry name" value="HEME OXYGENASE"/>
    <property type="match status" value="1"/>
</dbReference>
<dbReference type="Gene3D" id="1.20.910.10">
    <property type="entry name" value="Heme oxygenase-like"/>
    <property type="match status" value="1"/>
</dbReference>
<dbReference type="GO" id="GO:0046872">
    <property type="term" value="F:metal ion binding"/>
    <property type="evidence" value="ECO:0007669"/>
    <property type="project" value="UniProtKB-KW"/>
</dbReference>
<evidence type="ECO:0000256" key="2">
    <source>
        <dbReference type="ARBA" id="ARBA00022723"/>
    </source>
</evidence>
<keyword evidence="7" id="KW-1185">Reference proteome</keyword>
<evidence type="ECO:0000313" key="7">
    <source>
        <dbReference type="Proteomes" id="UP000565579"/>
    </source>
</evidence>
<dbReference type="Pfam" id="PF01126">
    <property type="entry name" value="Heme_oxygenase"/>
    <property type="match status" value="1"/>
</dbReference>
<dbReference type="InterPro" id="IPR002051">
    <property type="entry name" value="Haem_Oase"/>
</dbReference>
<keyword evidence="1 4" id="KW-0349">Heme</keyword>
<protein>
    <submittedName>
        <fullName evidence="6">Heme oxygenase</fullName>
        <ecNumber evidence="6">1.14.14.18</ecNumber>
    </submittedName>
</protein>
<gene>
    <name evidence="6" type="ORF">HD593_007302</name>
</gene>
<keyword evidence="6" id="KW-0560">Oxidoreductase</keyword>
<accession>A0A7X0NZI0</accession>
<name>A0A7X0NZI0_9ACTN</name>
<dbReference type="RefSeq" id="WP_185106421.1">
    <property type="nucleotide sequence ID" value="NZ_BAAAXY010000159.1"/>
</dbReference>
<dbReference type="PIRSF" id="PIRSF000343">
    <property type="entry name" value="Haem_Oase"/>
    <property type="match status" value="1"/>
</dbReference>
<dbReference type="InterPro" id="IPR016084">
    <property type="entry name" value="Haem_Oase-like_multi-hlx"/>
</dbReference>
<dbReference type="PRINTS" id="PR00088">
    <property type="entry name" value="HAEMOXYGNASE"/>
</dbReference>
<comment type="caution">
    <text evidence="6">The sequence shown here is derived from an EMBL/GenBank/DDBJ whole genome shotgun (WGS) entry which is preliminary data.</text>
</comment>
<proteinExistence type="predicted"/>